<evidence type="ECO:0000313" key="12">
    <source>
        <dbReference type="Proteomes" id="UP000256269"/>
    </source>
</evidence>
<dbReference type="SUPFAM" id="SSF55874">
    <property type="entry name" value="ATPase domain of HSP90 chaperone/DNA topoisomerase II/histidine kinase"/>
    <property type="match status" value="1"/>
</dbReference>
<keyword evidence="9" id="KW-0472">Membrane</keyword>
<evidence type="ECO:0000256" key="5">
    <source>
        <dbReference type="ARBA" id="ARBA00022741"/>
    </source>
</evidence>
<dbReference type="EMBL" id="QUNO01000018">
    <property type="protein sequence ID" value="REH35353.1"/>
    <property type="molecule type" value="Genomic_DNA"/>
</dbReference>
<keyword evidence="4" id="KW-0808">Transferase</keyword>
<dbReference type="InterPro" id="IPR011712">
    <property type="entry name" value="Sig_transdc_His_kin_sub3_dim/P"/>
</dbReference>
<dbReference type="Pfam" id="PF13796">
    <property type="entry name" value="Sensor"/>
    <property type="match status" value="1"/>
</dbReference>
<evidence type="ECO:0000256" key="4">
    <source>
        <dbReference type="ARBA" id="ARBA00022679"/>
    </source>
</evidence>
<dbReference type="GO" id="GO:0005524">
    <property type="term" value="F:ATP binding"/>
    <property type="evidence" value="ECO:0007669"/>
    <property type="project" value="UniProtKB-KW"/>
</dbReference>
<dbReference type="Pfam" id="PF07730">
    <property type="entry name" value="HisKA_3"/>
    <property type="match status" value="1"/>
</dbReference>
<evidence type="ECO:0000313" key="11">
    <source>
        <dbReference type="EMBL" id="REH35353.1"/>
    </source>
</evidence>
<dbReference type="InterPro" id="IPR025828">
    <property type="entry name" value="Put_sensor_dom"/>
</dbReference>
<evidence type="ECO:0000259" key="10">
    <source>
        <dbReference type="SMART" id="SM00387"/>
    </source>
</evidence>
<feature type="domain" description="Histidine kinase/HSP90-like ATPase" evidence="10">
    <location>
        <begin position="352"/>
        <end position="441"/>
    </location>
</feature>
<keyword evidence="9" id="KW-0812">Transmembrane</keyword>
<reference evidence="11 12" key="1">
    <citation type="submission" date="2018-08" db="EMBL/GenBank/DDBJ databases">
        <title>Genomic Encyclopedia of Archaeal and Bacterial Type Strains, Phase II (KMG-II): from individual species to whole genera.</title>
        <authorList>
            <person name="Goeker M."/>
        </authorList>
    </citation>
    <scope>NUCLEOTIDE SEQUENCE [LARGE SCALE GENOMIC DNA]</scope>
    <source>
        <strain evidence="11 12">DSM 45791</strain>
    </source>
</reference>
<evidence type="ECO:0000256" key="7">
    <source>
        <dbReference type="ARBA" id="ARBA00022840"/>
    </source>
</evidence>
<dbReference type="InterPro" id="IPR003594">
    <property type="entry name" value="HATPase_dom"/>
</dbReference>
<dbReference type="EC" id="2.7.13.3" evidence="2"/>
<dbReference type="InterPro" id="IPR036890">
    <property type="entry name" value="HATPase_C_sf"/>
</dbReference>
<dbReference type="GO" id="GO:0046983">
    <property type="term" value="F:protein dimerization activity"/>
    <property type="evidence" value="ECO:0007669"/>
    <property type="project" value="InterPro"/>
</dbReference>
<keyword evidence="9" id="KW-1133">Transmembrane helix</keyword>
<dbReference type="PANTHER" id="PTHR24421">
    <property type="entry name" value="NITRATE/NITRITE SENSOR PROTEIN NARX-RELATED"/>
    <property type="match status" value="1"/>
</dbReference>
<evidence type="ECO:0000256" key="6">
    <source>
        <dbReference type="ARBA" id="ARBA00022777"/>
    </source>
</evidence>
<keyword evidence="3" id="KW-0597">Phosphoprotein</keyword>
<dbReference type="Proteomes" id="UP000256269">
    <property type="component" value="Unassembled WGS sequence"/>
</dbReference>
<comment type="caution">
    <text evidence="11">The sequence shown here is derived from an EMBL/GenBank/DDBJ whole genome shotgun (WGS) entry which is preliminary data.</text>
</comment>
<feature type="transmembrane region" description="Helical" evidence="9">
    <location>
        <begin position="88"/>
        <end position="111"/>
    </location>
</feature>
<sequence length="441" mass="47090">MLATWPGPPAITTVVRMSTLVSRVLREPWTARPWRATTNLAVDVLIGLVASAVVLGLVALMAIFSTLAGSSFLGLLIPALNLTGPLRGWTLVLTIPLFSALLWCTVPCTAVQRWRVRVLLGTSVPSPPWSRPTLVFGLAGRESTWRQLVYHLFEGFFAAVGFTVTVGLWLGGPALLLSVFWAPWPEVPLLMLLGVVAFHLAPWVAVGTVRLDLARAVTLLGPSRRHQLAALSAQVETVVHSRADVIAAADAERRRIERDLHDGAQQRLVSLAMNLGMARLDLDDVPDHARRAIEEAHEEAKQALTELRDLVRGLYPAVLDERGLDAALSGISARSPVPVTLTVDLSGRASRTTEAVAYFVVSEALANVAKHSGASRVDVRVSRRDNMITVVVADDGRGGAEVAGAGLLGLAQRVGSIDGTLHVESPVGGPTVLTAELPCVS</sequence>
<dbReference type="GO" id="GO:0000155">
    <property type="term" value="F:phosphorelay sensor kinase activity"/>
    <property type="evidence" value="ECO:0007669"/>
    <property type="project" value="InterPro"/>
</dbReference>
<dbReference type="PANTHER" id="PTHR24421:SF10">
    <property type="entry name" value="NITRATE_NITRITE SENSOR PROTEIN NARQ"/>
    <property type="match status" value="1"/>
</dbReference>
<comment type="catalytic activity">
    <reaction evidence="1">
        <text>ATP + protein L-histidine = ADP + protein N-phospho-L-histidine.</text>
        <dbReference type="EC" id="2.7.13.3"/>
    </reaction>
</comment>
<feature type="transmembrane region" description="Helical" evidence="9">
    <location>
        <begin position="40"/>
        <end position="68"/>
    </location>
</feature>
<evidence type="ECO:0000256" key="3">
    <source>
        <dbReference type="ARBA" id="ARBA00022553"/>
    </source>
</evidence>
<protein>
    <recommendedName>
        <fullName evidence="2">histidine kinase</fullName>
        <ecNumber evidence="2">2.7.13.3</ecNumber>
    </recommendedName>
</protein>
<dbReference type="SMART" id="SM00387">
    <property type="entry name" value="HATPase_c"/>
    <property type="match status" value="1"/>
</dbReference>
<dbReference type="Gene3D" id="1.20.5.1930">
    <property type="match status" value="1"/>
</dbReference>
<dbReference type="Gene3D" id="3.30.565.10">
    <property type="entry name" value="Histidine kinase-like ATPase, C-terminal domain"/>
    <property type="match status" value="1"/>
</dbReference>
<dbReference type="CDD" id="cd16917">
    <property type="entry name" value="HATPase_UhpB-NarQ-NarX-like"/>
    <property type="match status" value="1"/>
</dbReference>
<evidence type="ECO:0000256" key="8">
    <source>
        <dbReference type="ARBA" id="ARBA00023012"/>
    </source>
</evidence>
<keyword evidence="5" id="KW-0547">Nucleotide-binding</keyword>
<dbReference type="Pfam" id="PF02518">
    <property type="entry name" value="HATPase_c"/>
    <property type="match status" value="1"/>
</dbReference>
<proteinExistence type="predicted"/>
<feature type="transmembrane region" description="Helical" evidence="9">
    <location>
        <begin position="156"/>
        <end position="181"/>
    </location>
</feature>
<keyword evidence="7" id="KW-0067">ATP-binding</keyword>
<dbReference type="GO" id="GO:0016020">
    <property type="term" value="C:membrane"/>
    <property type="evidence" value="ECO:0007669"/>
    <property type="project" value="InterPro"/>
</dbReference>
<name>A0A3E0H1B9_9PSEU</name>
<feature type="transmembrane region" description="Helical" evidence="9">
    <location>
        <begin position="187"/>
        <end position="206"/>
    </location>
</feature>
<dbReference type="InterPro" id="IPR050482">
    <property type="entry name" value="Sensor_HK_TwoCompSys"/>
</dbReference>
<organism evidence="11 12">
    <name type="scientific">Kutzneria buriramensis</name>
    <dbReference type="NCBI Taxonomy" id="1045776"/>
    <lineage>
        <taxon>Bacteria</taxon>
        <taxon>Bacillati</taxon>
        <taxon>Actinomycetota</taxon>
        <taxon>Actinomycetes</taxon>
        <taxon>Pseudonocardiales</taxon>
        <taxon>Pseudonocardiaceae</taxon>
        <taxon>Kutzneria</taxon>
    </lineage>
</organism>
<keyword evidence="8" id="KW-0902">Two-component regulatory system</keyword>
<evidence type="ECO:0000256" key="2">
    <source>
        <dbReference type="ARBA" id="ARBA00012438"/>
    </source>
</evidence>
<gene>
    <name evidence="11" type="ORF">BCF44_118214</name>
</gene>
<evidence type="ECO:0000256" key="1">
    <source>
        <dbReference type="ARBA" id="ARBA00000085"/>
    </source>
</evidence>
<keyword evidence="6 11" id="KW-0418">Kinase</keyword>
<keyword evidence="12" id="KW-1185">Reference proteome</keyword>
<accession>A0A3E0H1B9</accession>
<dbReference type="AlphaFoldDB" id="A0A3E0H1B9"/>
<evidence type="ECO:0000256" key="9">
    <source>
        <dbReference type="SAM" id="Phobius"/>
    </source>
</evidence>